<dbReference type="OrthoDB" id="8537236at2"/>
<dbReference type="Pfam" id="PF13412">
    <property type="entry name" value="HTH_24"/>
    <property type="match status" value="1"/>
</dbReference>
<gene>
    <name evidence="2" type="ORF">DFQ59_102629</name>
</gene>
<name>A0A369CIK7_9GAMM</name>
<dbReference type="Gene3D" id="1.10.10.10">
    <property type="entry name" value="Winged helix-like DNA-binding domain superfamily/Winged helix DNA-binding domain"/>
    <property type="match status" value="1"/>
</dbReference>
<dbReference type="InterPro" id="IPR036388">
    <property type="entry name" value="WH-like_DNA-bd_sf"/>
</dbReference>
<comment type="caution">
    <text evidence="2">The sequence shown here is derived from an EMBL/GenBank/DDBJ whole genome shotgun (WGS) entry which is preliminary data.</text>
</comment>
<accession>A0A369CIK7</accession>
<organism evidence="2 3">
    <name type="scientific">Thioalbus denitrificans</name>
    <dbReference type="NCBI Taxonomy" id="547122"/>
    <lineage>
        <taxon>Bacteria</taxon>
        <taxon>Pseudomonadati</taxon>
        <taxon>Pseudomonadota</taxon>
        <taxon>Gammaproteobacteria</taxon>
        <taxon>Chromatiales</taxon>
        <taxon>Ectothiorhodospiraceae</taxon>
        <taxon>Thioalbus</taxon>
    </lineage>
</organism>
<dbReference type="RefSeq" id="WP_114279071.1">
    <property type="nucleotide sequence ID" value="NZ_QPJY01000002.1"/>
</dbReference>
<proteinExistence type="predicted"/>
<dbReference type="EMBL" id="QPJY01000002">
    <property type="protein sequence ID" value="RCX32267.1"/>
    <property type="molecule type" value="Genomic_DNA"/>
</dbReference>
<dbReference type="SUPFAM" id="SSF46785">
    <property type="entry name" value="Winged helix' DNA-binding domain"/>
    <property type="match status" value="1"/>
</dbReference>
<keyword evidence="1" id="KW-0175">Coiled coil</keyword>
<reference evidence="2 3" key="1">
    <citation type="submission" date="2018-07" db="EMBL/GenBank/DDBJ databases">
        <title>Genomic Encyclopedia of Type Strains, Phase IV (KMG-IV): sequencing the most valuable type-strain genomes for metagenomic binning, comparative biology and taxonomic classification.</title>
        <authorList>
            <person name="Goeker M."/>
        </authorList>
    </citation>
    <scope>NUCLEOTIDE SEQUENCE [LARGE SCALE GENOMIC DNA]</scope>
    <source>
        <strain evidence="2 3">DSM 26407</strain>
    </source>
</reference>
<evidence type="ECO:0000256" key="1">
    <source>
        <dbReference type="SAM" id="Coils"/>
    </source>
</evidence>
<dbReference type="InterPro" id="IPR026433">
    <property type="entry name" value="MarR_EPS"/>
</dbReference>
<protein>
    <submittedName>
        <fullName evidence="2">EPS-associated MarR family transcriptional regulator</fullName>
    </submittedName>
</protein>
<evidence type="ECO:0000313" key="3">
    <source>
        <dbReference type="Proteomes" id="UP000252707"/>
    </source>
</evidence>
<sequence>MNDEMHLKLLKALENNPTATQRELSRELGVSLGKANYCLKALVDKGAVKANNFKNSKNKLAYAYLLTPSGIEEKTRLTARFLKRKMAEYELLKKEIEQLRQEVATAQSTEN</sequence>
<dbReference type="AlphaFoldDB" id="A0A369CIK7"/>
<dbReference type="NCBIfam" id="TIGR04176">
    <property type="entry name" value="MarR_EPS"/>
    <property type="match status" value="1"/>
</dbReference>
<keyword evidence="3" id="KW-1185">Reference proteome</keyword>
<evidence type="ECO:0000313" key="2">
    <source>
        <dbReference type="EMBL" id="RCX32267.1"/>
    </source>
</evidence>
<feature type="coiled-coil region" evidence="1">
    <location>
        <begin position="79"/>
        <end position="109"/>
    </location>
</feature>
<dbReference type="InterPro" id="IPR036390">
    <property type="entry name" value="WH_DNA-bd_sf"/>
</dbReference>
<dbReference type="Proteomes" id="UP000252707">
    <property type="component" value="Unassembled WGS sequence"/>
</dbReference>